<keyword evidence="18" id="KW-1185">Reference proteome</keyword>
<evidence type="ECO:0000256" key="5">
    <source>
        <dbReference type="ARBA" id="ARBA00022679"/>
    </source>
</evidence>
<dbReference type="PRINTS" id="PR01050">
    <property type="entry name" value="PYRUVTKNASE"/>
</dbReference>
<dbReference type="SUPFAM" id="SSF50800">
    <property type="entry name" value="PK beta-barrel domain-like"/>
    <property type="match status" value="1"/>
</dbReference>
<evidence type="ECO:0000256" key="12">
    <source>
        <dbReference type="ARBA" id="ARBA00023317"/>
    </source>
</evidence>
<keyword evidence="8 14" id="KW-0418">Kinase</keyword>
<feature type="domain" description="Pyruvate kinase C-terminal" evidence="16">
    <location>
        <begin position="355"/>
        <end position="467"/>
    </location>
</feature>
<protein>
    <recommendedName>
        <fullName evidence="4 13">Pyruvate kinase</fullName>
        <ecNumber evidence="4 13">2.7.1.40</ecNumber>
    </recommendedName>
</protein>
<keyword evidence="10 14" id="KW-0460">Magnesium</keyword>
<dbReference type="InterPro" id="IPR001697">
    <property type="entry name" value="Pyr_Knase"/>
</dbReference>
<keyword evidence="5 14" id="KW-0808">Transferase</keyword>
<dbReference type="InterPro" id="IPR015793">
    <property type="entry name" value="Pyrv_Knase_brl"/>
</dbReference>
<sequence>MRRSRKVKILATLGPASSEEATIRKLFEAGADVFRINMSHADHDLMRSLVRRIRNVERELGRPIGILADLQGPKLRVGKFKDTKVSLTPGQTFTLDDQDVPGDNTRVFLPHPEILQSVEPGHRLLIDDGRLTLVAEAADGKSVRTRVVSGTGISDRKGVSLPDTTLGVSALTEKDRKDLDAVLQEEIDWVALSFIQRPEDLAEVRKIARGRVGLLSKIEKPQAVARLDEIIELSDALMVARGDLGVEMPLEAVPGIQKQITRAARRAGKPVVVATQMLESMITAPVPTRAEVSDVATAVFEGADAIMLSAESAAGQYPVEAVATMARIAEKVERDPTYPGIIYAQRSEPEATGADAISLAARQIAETLRLSAIITYTASGTTGLRAARERPQTPIITLSPIVETARRLSIVWGLHCVVTEDARDLDDMVDRACNIAFREGFAKPGDRVIITAGVPLRTPGATNMLRIAYIGTDGLTGI</sequence>
<dbReference type="EC" id="2.7.1.40" evidence="4 13"/>
<evidence type="ECO:0000256" key="10">
    <source>
        <dbReference type="ARBA" id="ARBA00022842"/>
    </source>
</evidence>
<dbReference type="EMBL" id="LNTU01000034">
    <property type="protein sequence ID" value="KXF76274.1"/>
    <property type="molecule type" value="Genomic_DNA"/>
</dbReference>
<dbReference type="PANTHER" id="PTHR11817">
    <property type="entry name" value="PYRUVATE KINASE"/>
    <property type="match status" value="1"/>
</dbReference>
<dbReference type="AlphaFoldDB" id="A0A135HSV2"/>
<evidence type="ECO:0000259" key="15">
    <source>
        <dbReference type="Pfam" id="PF00224"/>
    </source>
</evidence>
<dbReference type="SUPFAM" id="SSF52935">
    <property type="entry name" value="PK C-terminal domain-like"/>
    <property type="match status" value="1"/>
</dbReference>
<dbReference type="Pfam" id="PF00224">
    <property type="entry name" value="PK"/>
    <property type="match status" value="1"/>
</dbReference>
<dbReference type="STRING" id="1494590.ATN84_15400"/>
<comment type="cofactor">
    <cofactor evidence="1">
        <name>K(+)</name>
        <dbReference type="ChEBI" id="CHEBI:29103"/>
    </cofactor>
</comment>
<dbReference type="Pfam" id="PF02887">
    <property type="entry name" value="PK_C"/>
    <property type="match status" value="1"/>
</dbReference>
<evidence type="ECO:0000313" key="17">
    <source>
        <dbReference type="EMBL" id="KXF76274.1"/>
    </source>
</evidence>
<comment type="similarity">
    <text evidence="3 14">Belongs to the pyruvate kinase family.</text>
</comment>
<evidence type="ECO:0000313" key="18">
    <source>
        <dbReference type="Proteomes" id="UP000070107"/>
    </source>
</evidence>
<keyword evidence="11 14" id="KW-0324">Glycolysis</keyword>
<evidence type="ECO:0000256" key="6">
    <source>
        <dbReference type="ARBA" id="ARBA00022723"/>
    </source>
</evidence>
<name>A0A135HSV2_9HYPH</name>
<dbReference type="NCBIfam" id="TIGR01064">
    <property type="entry name" value="pyruv_kin"/>
    <property type="match status" value="1"/>
</dbReference>
<dbReference type="GO" id="GO:0005524">
    <property type="term" value="F:ATP binding"/>
    <property type="evidence" value="ECO:0007669"/>
    <property type="project" value="UniProtKB-KW"/>
</dbReference>
<dbReference type="NCBIfam" id="NF004491">
    <property type="entry name" value="PRK05826.1"/>
    <property type="match status" value="1"/>
</dbReference>
<comment type="caution">
    <text evidence="17">The sequence shown here is derived from an EMBL/GenBank/DDBJ whole genome shotgun (WGS) entry which is preliminary data.</text>
</comment>
<keyword evidence="6" id="KW-0479">Metal-binding</keyword>
<evidence type="ECO:0000256" key="13">
    <source>
        <dbReference type="NCBIfam" id="TIGR01064"/>
    </source>
</evidence>
<evidence type="ECO:0000256" key="2">
    <source>
        <dbReference type="ARBA" id="ARBA00004997"/>
    </source>
</evidence>
<evidence type="ECO:0000256" key="3">
    <source>
        <dbReference type="ARBA" id="ARBA00008663"/>
    </source>
</evidence>
<accession>A0A135HSV2</accession>
<evidence type="ECO:0000256" key="1">
    <source>
        <dbReference type="ARBA" id="ARBA00001958"/>
    </source>
</evidence>
<comment type="catalytic activity">
    <reaction evidence="14">
        <text>pyruvate + ATP = phosphoenolpyruvate + ADP + H(+)</text>
        <dbReference type="Rhea" id="RHEA:18157"/>
        <dbReference type="ChEBI" id="CHEBI:15361"/>
        <dbReference type="ChEBI" id="CHEBI:15378"/>
        <dbReference type="ChEBI" id="CHEBI:30616"/>
        <dbReference type="ChEBI" id="CHEBI:58702"/>
        <dbReference type="ChEBI" id="CHEBI:456216"/>
        <dbReference type="EC" id="2.7.1.40"/>
    </reaction>
</comment>
<comment type="pathway">
    <text evidence="2 14">Carbohydrate degradation; glycolysis; pyruvate from D-glyceraldehyde 3-phosphate: step 5/5.</text>
</comment>
<keyword evidence="7" id="KW-0547">Nucleotide-binding</keyword>
<dbReference type="FunFam" id="2.40.33.10:FF:000001">
    <property type="entry name" value="Pyruvate kinase"/>
    <property type="match status" value="1"/>
</dbReference>
<dbReference type="OrthoDB" id="9812123at2"/>
<feature type="domain" description="Pyruvate kinase barrel" evidence="15">
    <location>
        <begin position="5"/>
        <end position="322"/>
    </location>
</feature>
<dbReference type="InterPro" id="IPR015813">
    <property type="entry name" value="Pyrv/PenolPyrv_kinase-like_dom"/>
</dbReference>
<evidence type="ECO:0000256" key="7">
    <source>
        <dbReference type="ARBA" id="ARBA00022741"/>
    </source>
</evidence>
<dbReference type="Gene3D" id="3.40.1380.20">
    <property type="entry name" value="Pyruvate kinase, C-terminal domain"/>
    <property type="match status" value="1"/>
</dbReference>
<dbReference type="RefSeq" id="WP_068883159.1">
    <property type="nucleotide sequence ID" value="NZ_LNTU01000034.1"/>
</dbReference>
<dbReference type="InterPro" id="IPR018209">
    <property type="entry name" value="Pyrv_Knase_AS"/>
</dbReference>
<evidence type="ECO:0000256" key="11">
    <source>
        <dbReference type="ARBA" id="ARBA00023152"/>
    </source>
</evidence>
<dbReference type="NCBIfam" id="NF004978">
    <property type="entry name" value="PRK06354.1"/>
    <property type="match status" value="1"/>
</dbReference>
<gene>
    <name evidence="17" type="ORF">ATN84_15400</name>
</gene>
<keyword evidence="9" id="KW-0067">ATP-binding</keyword>
<dbReference type="GO" id="GO:0000287">
    <property type="term" value="F:magnesium ion binding"/>
    <property type="evidence" value="ECO:0007669"/>
    <property type="project" value="UniProtKB-UniRule"/>
</dbReference>
<dbReference type="InterPro" id="IPR036918">
    <property type="entry name" value="Pyrv_Knase_C_sf"/>
</dbReference>
<dbReference type="InterPro" id="IPR015795">
    <property type="entry name" value="Pyrv_Knase_C"/>
</dbReference>
<organism evidence="17 18">
    <name type="scientific">Paramesorhizobium deserti</name>
    <dbReference type="NCBI Taxonomy" id="1494590"/>
    <lineage>
        <taxon>Bacteria</taxon>
        <taxon>Pseudomonadati</taxon>
        <taxon>Pseudomonadota</taxon>
        <taxon>Alphaproteobacteria</taxon>
        <taxon>Hyphomicrobiales</taxon>
        <taxon>Phyllobacteriaceae</taxon>
        <taxon>Paramesorhizobium</taxon>
    </lineage>
</organism>
<evidence type="ECO:0000256" key="4">
    <source>
        <dbReference type="ARBA" id="ARBA00012142"/>
    </source>
</evidence>
<dbReference type="InterPro" id="IPR040442">
    <property type="entry name" value="Pyrv_kinase-like_dom_sf"/>
</dbReference>
<dbReference type="GO" id="GO:0016301">
    <property type="term" value="F:kinase activity"/>
    <property type="evidence" value="ECO:0007669"/>
    <property type="project" value="UniProtKB-KW"/>
</dbReference>
<dbReference type="Gene3D" id="3.20.20.60">
    <property type="entry name" value="Phosphoenolpyruvate-binding domains"/>
    <property type="match status" value="1"/>
</dbReference>
<evidence type="ECO:0000256" key="8">
    <source>
        <dbReference type="ARBA" id="ARBA00022777"/>
    </source>
</evidence>
<dbReference type="NCBIfam" id="NF004886">
    <property type="entry name" value="PRK06247.1"/>
    <property type="match status" value="1"/>
</dbReference>
<evidence type="ECO:0000256" key="9">
    <source>
        <dbReference type="ARBA" id="ARBA00022840"/>
    </source>
</evidence>
<keyword evidence="12 17" id="KW-0670">Pyruvate</keyword>
<dbReference type="Proteomes" id="UP000070107">
    <property type="component" value="Unassembled WGS sequence"/>
</dbReference>
<evidence type="ECO:0000259" key="16">
    <source>
        <dbReference type="Pfam" id="PF02887"/>
    </source>
</evidence>
<dbReference type="GO" id="GO:0030955">
    <property type="term" value="F:potassium ion binding"/>
    <property type="evidence" value="ECO:0007669"/>
    <property type="project" value="UniProtKB-UniRule"/>
</dbReference>
<dbReference type="GO" id="GO:0004743">
    <property type="term" value="F:pyruvate kinase activity"/>
    <property type="evidence" value="ECO:0007669"/>
    <property type="project" value="UniProtKB-UniRule"/>
</dbReference>
<dbReference type="InterPro" id="IPR015806">
    <property type="entry name" value="Pyrv_Knase_insert_dom_sf"/>
</dbReference>
<dbReference type="SUPFAM" id="SSF51621">
    <property type="entry name" value="Phosphoenolpyruvate/pyruvate domain"/>
    <property type="match status" value="1"/>
</dbReference>
<dbReference type="InterPro" id="IPR011037">
    <property type="entry name" value="Pyrv_Knase-like_insert_dom_sf"/>
</dbReference>
<reference evidence="17 18" key="1">
    <citation type="submission" date="2015-11" db="EMBL/GenBank/DDBJ databases">
        <title>Draft genome sequence of Paramesorhizobium deserti A-3-E, a strain highly resistant to diverse beta-lactam antibiotics.</title>
        <authorList>
            <person name="Lv R."/>
            <person name="Yang X."/>
            <person name="Fang N."/>
            <person name="Guo J."/>
            <person name="Luo X."/>
            <person name="Peng F."/>
            <person name="Yang R."/>
            <person name="Cui Y."/>
            <person name="Fang C."/>
            <person name="Song Y."/>
        </authorList>
    </citation>
    <scope>NUCLEOTIDE SEQUENCE [LARGE SCALE GENOMIC DNA]</scope>
    <source>
        <strain evidence="17 18">A-3-E</strain>
    </source>
</reference>
<dbReference type="PROSITE" id="PS00110">
    <property type="entry name" value="PYRUVATE_KINASE"/>
    <property type="match status" value="1"/>
</dbReference>
<dbReference type="Gene3D" id="2.40.33.10">
    <property type="entry name" value="PK beta-barrel domain-like"/>
    <property type="match status" value="1"/>
</dbReference>
<dbReference type="UniPathway" id="UPA00109">
    <property type="reaction ID" value="UER00188"/>
</dbReference>
<evidence type="ECO:0000256" key="14">
    <source>
        <dbReference type="RuleBase" id="RU000504"/>
    </source>
</evidence>
<proteinExistence type="inferred from homology"/>